<evidence type="ECO:0000256" key="9">
    <source>
        <dbReference type="SAM" id="MobiDB-lite"/>
    </source>
</evidence>
<dbReference type="PANTHER" id="PTHR12961">
    <property type="entry name" value="CONSERVED OLIGOMERIC GOLGI COMPLEX COMPONENT 2"/>
    <property type="match status" value="1"/>
</dbReference>
<dbReference type="GO" id="GO:0000139">
    <property type="term" value="C:Golgi membrane"/>
    <property type="evidence" value="ECO:0007669"/>
    <property type="project" value="UniProtKB-SubCell"/>
</dbReference>
<protein>
    <recommendedName>
        <fullName evidence="3">Conserved oligomeric Golgi complex subunit 2</fullName>
    </recommendedName>
    <alternativeName>
        <fullName evidence="8">Component of oligomeric Golgi complex 2</fullName>
    </alternativeName>
</protein>
<comment type="caution">
    <text evidence="12">The sequence shown here is derived from an EMBL/GenBank/DDBJ whole genome shotgun (WGS) entry which is preliminary data.</text>
</comment>
<dbReference type="GO" id="GO:0007030">
    <property type="term" value="P:Golgi organization"/>
    <property type="evidence" value="ECO:0007669"/>
    <property type="project" value="InterPro"/>
</dbReference>
<keyword evidence="6" id="KW-0333">Golgi apparatus</keyword>
<evidence type="ECO:0000256" key="1">
    <source>
        <dbReference type="ARBA" id="ARBA00004395"/>
    </source>
</evidence>
<proteinExistence type="inferred from homology"/>
<evidence type="ECO:0000256" key="4">
    <source>
        <dbReference type="ARBA" id="ARBA00022448"/>
    </source>
</evidence>
<evidence type="ECO:0000256" key="6">
    <source>
        <dbReference type="ARBA" id="ARBA00023034"/>
    </source>
</evidence>
<dbReference type="InterPro" id="IPR024603">
    <property type="entry name" value="COG_complex_COG2_C"/>
</dbReference>
<sequence length="742" mass="85235">MAVKRSNSRRKKQVFSFGDDSEVDEYFGNNGLEPLSEQAVDRKAFTAPDFDPDRFLSTRRHLGLERLKVDLNRHLKLLKTELVELINRDYQDFINLSTNLKGVDVAIHDLSRPLTRMESEVQSVRSHFQDVIDKLERQLAYRAQVREKKATLKLLLNIHDSVSKVEDLLEISTDKRTTTQTEIENETTAEDSLGKQIERVAIEFNQMQHLVGRAKNMPFMAENEWRITRIKDTLQNKLSKTLTSALQQMHTGKLHHTTKQSLTQCLRTYALIDQTQVAEWLIREQFVRPFMAKTITRKTTEARGEPLTTLYGKLLSFASTDLQPILDITQKSLRGTTYEVLVNSFWTEFVDCITRDGSSIYASGQTNTFHKNYTASISFVSGVEALCPSRKSLLYLRSHPSYTEFMKRWQLPVYFQLRFRELVNPVEDLLNDPKASVTMENDPAHDALALPGSKAISSAILQCWSEQVYLYGLTHRFWKLTLQLLKRYHLWVASVLADLDTSANSEQVSTDGKSLFQLVILCHDVETLVVETKDRMTRVIIPKMPEMTQDLPTIRDNMHTLLRDIERSAQTNIHEKLTQAASRQCMEALKLVRSITSQYRHTNKPPPSEASHFIPTLFKPFKSFLAEHAAWIRPETKVGWSRAVADTVISRYTSVTSELLTNLRKTEDSLKKLKKGKKSRNVPSGATGKEAMSDEDKIRLQILLDVRCLGQELSSLSIDKDEFEPYKDLYEVVRPFESLEKP</sequence>
<evidence type="ECO:0000313" key="12">
    <source>
        <dbReference type="EMBL" id="ORY93523.1"/>
    </source>
</evidence>
<keyword evidence="7" id="KW-0472">Membrane</keyword>
<dbReference type="InterPro" id="IPR009316">
    <property type="entry name" value="COG2"/>
</dbReference>
<dbReference type="GO" id="GO:0017119">
    <property type="term" value="C:Golgi transport complex"/>
    <property type="evidence" value="ECO:0007669"/>
    <property type="project" value="TreeGrafter"/>
</dbReference>
<evidence type="ECO:0000256" key="2">
    <source>
        <dbReference type="ARBA" id="ARBA00007603"/>
    </source>
</evidence>
<dbReference type="Proteomes" id="UP000242180">
    <property type="component" value="Unassembled WGS sequence"/>
</dbReference>
<reference evidence="12 13" key="1">
    <citation type="submission" date="2016-07" db="EMBL/GenBank/DDBJ databases">
        <title>Pervasive Adenine N6-methylation of Active Genes in Fungi.</title>
        <authorList>
            <consortium name="DOE Joint Genome Institute"/>
            <person name="Mondo S.J."/>
            <person name="Dannebaum R.O."/>
            <person name="Kuo R.C."/>
            <person name="Labutti K."/>
            <person name="Haridas S."/>
            <person name="Kuo A."/>
            <person name="Salamov A."/>
            <person name="Ahrendt S.R."/>
            <person name="Lipzen A."/>
            <person name="Sullivan W."/>
            <person name="Andreopoulos W.B."/>
            <person name="Clum A."/>
            <person name="Lindquist E."/>
            <person name="Daum C."/>
            <person name="Ramamoorthy G.K."/>
            <person name="Gryganskyi A."/>
            <person name="Culley D."/>
            <person name="Magnuson J.K."/>
            <person name="James T.Y."/>
            <person name="O'Malley M.A."/>
            <person name="Stajich J.E."/>
            <person name="Spatafora J.W."/>
            <person name="Visel A."/>
            <person name="Grigoriev I.V."/>
        </authorList>
    </citation>
    <scope>NUCLEOTIDE SEQUENCE [LARGE SCALE GENOMIC DNA]</scope>
    <source>
        <strain evidence="12 13">NRRL 2496</strain>
    </source>
</reference>
<keyword evidence="13" id="KW-1185">Reference proteome</keyword>
<feature type="domain" description="Conserved oligomeric Golgi complex subunit 2 N-terminal" evidence="10">
    <location>
        <begin position="41"/>
        <end position="109"/>
    </location>
</feature>
<evidence type="ECO:0000256" key="7">
    <source>
        <dbReference type="ARBA" id="ARBA00023136"/>
    </source>
</evidence>
<dbReference type="EMBL" id="MCGN01000009">
    <property type="protein sequence ID" value="ORY93523.1"/>
    <property type="molecule type" value="Genomic_DNA"/>
</dbReference>
<evidence type="ECO:0000259" key="10">
    <source>
        <dbReference type="Pfam" id="PF06148"/>
    </source>
</evidence>
<evidence type="ECO:0000256" key="5">
    <source>
        <dbReference type="ARBA" id="ARBA00022927"/>
    </source>
</evidence>
<dbReference type="InterPro" id="IPR024602">
    <property type="entry name" value="COG_su2_N"/>
</dbReference>
<comment type="subcellular location">
    <subcellularLocation>
        <location evidence="1">Golgi apparatus membrane</location>
        <topology evidence="1">Peripheral membrane protein</topology>
    </subcellularLocation>
</comment>
<organism evidence="12 13">
    <name type="scientific">Syncephalastrum racemosum</name>
    <name type="common">Filamentous fungus</name>
    <dbReference type="NCBI Taxonomy" id="13706"/>
    <lineage>
        <taxon>Eukaryota</taxon>
        <taxon>Fungi</taxon>
        <taxon>Fungi incertae sedis</taxon>
        <taxon>Mucoromycota</taxon>
        <taxon>Mucoromycotina</taxon>
        <taxon>Mucoromycetes</taxon>
        <taxon>Mucorales</taxon>
        <taxon>Syncephalastraceae</taxon>
        <taxon>Syncephalastrum</taxon>
    </lineage>
</organism>
<dbReference type="Pfam" id="PF06148">
    <property type="entry name" value="COG2_N"/>
    <property type="match status" value="1"/>
</dbReference>
<comment type="similarity">
    <text evidence="2">Belongs to the COG2 family.</text>
</comment>
<dbReference type="GO" id="GO:0015031">
    <property type="term" value="P:protein transport"/>
    <property type="evidence" value="ECO:0007669"/>
    <property type="project" value="UniProtKB-KW"/>
</dbReference>
<gene>
    <name evidence="12" type="ORF">BCR43DRAFT_497080</name>
</gene>
<keyword evidence="4" id="KW-0813">Transport</keyword>
<evidence type="ECO:0000313" key="13">
    <source>
        <dbReference type="Proteomes" id="UP000242180"/>
    </source>
</evidence>
<dbReference type="Pfam" id="PF12022">
    <property type="entry name" value="COG2_C"/>
    <property type="match status" value="1"/>
</dbReference>
<dbReference type="PANTHER" id="PTHR12961:SF0">
    <property type="entry name" value="CONSERVED OLIGOMERIC GOLGI COMPLEX SUBUNIT 2"/>
    <property type="match status" value="1"/>
</dbReference>
<dbReference type="AlphaFoldDB" id="A0A1X2H541"/>
<feature type="domain" description="COG complex component COG2 C-terminal" evidence="11">
    <location>
        <begin position="407"/>
        <end position="706"/>
    </location>
</feature>
<evidence type="ECO:0000256" key="8">
    <source>
        <dbReference type="ARBA" id="ARBA00031344"/>
    </source>
</evidence>
<name>A0A1X2H541_SYNRA</name>
<dbReference type="GO" id="GO:0006891">
    <property type="term" value="P:intra-Golgi vesicle-mediated transport"/>
    <property type="evidence" value="ECO:0007669"/>
    <property type="project" value="TreeGrafter"/>
</dbReference>
<feature type="region of interest" description="Disordered" evidence="9">
    <location>
        <begin position="671"/>
        <end position="692"/>
    </location>
</feature>
<dbReference type="STRING" id="13706.A0A1X2H541"/>
<dbReference type="OrthoDB" id="332281at2759"/>
<accession>A0A1X2H541</accession>
<dbReference type="OMA" id="CWAEGVY"/>
<keyword evidence="5" id="KW-0653">Protein transport</keyword>
<evidence type="ECO:0000256" key="3">
    <source>
        <dbReference type="ARBA" id="ARBA00020977"/>
    </source>
</evidence>
<evidence type="ECO:0000259" key="11">
    <source>
        <dbReference type="Pfam" id="PF12022"/>
    </source>
</evidence>
<dbReference type="InParanoid" id="A0A1X2H541"/>